<proteinExistence type="predicted"/>
<dbReference type="Proteomes" id="UP001589793">
    <property type="component" value="Unassembled WGS sequence"/>
</dbReference>
<accession>A0ABV6RJH0</accession>
<evidence type="ECO:0000313" key="2">
    <source>
        <dbReference type="Proteomes" id="UP001589793"/>
    </source>
</evidence>
<dbReference type="EMBL" id="JBHLSV010000037">
    <property type="protein sequence ID" value="MFC0676048.1"/>
    <property type="molecule type" value="Genomic_DNA"/>
</dbReference>
<name>A0ABV6RJH0_9MICO</name>
<dbReference type="Pfam" id="PF14019">
    <property type="entry name" value="DUF4235"/>
    <property type="match status" value="1"/>
</dbReference>
<sequence length="121" mass="12789">MPNPLVKAAVTGAGIAAGVIGSKLLAGGWGAVFGEEAPTPKVLRSSAKQTKLARKQAKKDGLSRSEIAAIRDPRQDQPIWKGLLWVVLSGAALTAFRQLAQKGAERGAERLTARRPRPNRG</sequence>
<protein>
    <submittedName>
        <fullName evidence="1">DUF4235 domain-containing protein</fullName>
    </submittedName>
</protein>
<comment type="caution">
    <text evidence="1">The sequence shown here is derived from an EMBL/GenBank/DDBJ whole genome shotgun (WGS) entry which is preliminary data.</text>
</comment>
<organism evidence="1 2">
    <name type="scientific">Brachybacterium hainanense</name>
    <dbReference type="NCBI Taxonomy" id="1541174"/>
    <lineage>
        <taxon>Bacteria</taxon>
        <taxon>Bacillati</taxon>
        <taxon>Actinomycetota</taxon>
        <taxon>Actinomycetes</taxon>
        <taxon>Micrococcales</taxon>
        <taxon>Dermabacteraceae</taxon>
        <taxon>Brachybacterium</taxon>
    </lineage>
</organism>
<evidence type="ECO:0000313" key="1">
    <source>
        <dbReference type="EMBL" id="MFC0676048.1"/>
    </source>
</evidence>
<reference evidence="1 2" key="1">
    <citation type="submission" date="2024-09" db="EMBL/GenBank/DDBJ databases">
        <authorList>
            <person name="Sun Q."/>
            <person name="Mori K."/>
        </authorList>
    </citation>
    <scope>NUCLEOTIDE SEQUENCE [LARGE SCALE GENOMIC DNA]</scope>
    <source>
        <strain evidence="1 2">CICC 10874</strain>
    </source>
</reference>
<keyword evidence="2" id="KW-1185">Reference proteome</keyword>
<dbReference type="InterPro" id="IPR025329">
    <property type="entry name" value="DUF4235"/>
</dbReference>
<gene>
    <name evidence="1" type="ORF">ACFFF6_19025</name>
</gene>
<dbReference type="RefSeq" id="WP_376983093.1">
    <property type="nucleotide sequence ID" value="NZ_JBHLSV010000037.1"/>
</dbReference>